<feature type="domain" description="RecX second three-helical" evidence="7">
    <location>
        <begin position="104"/>
        <end position="142"/>
    </location>
</feature>
<dbReference type="RefSeq" id="WP_354369804.1">
    <property type="nucleotide sequence ID" value="NZ_JBEPLN010000040.1"/>
</dbReference>
<evidence type="ECO:0000256" key="5">
    <source>
        <dbReference type="ARBA" id="ARBA00022490"/>
    </source>
</evidence>
<dbReference type="InterPro" id="IPR053924">
    <property type="entry name" value="RecX_HTH_2nd"/>
</dbReference>
<gene>
    <name evidence="6" type="primary">recX</name>
    <name evidence="10" type="ORF">ABID28_001751</name>
</gene>
<evidence type="ECO:0000259" key="9">
    <source>
        <dbReference type="Pfam" id="PF21982"/>
    </source>
</evidence>
<sequence length="258" mass="30680">MKITKIEKKKHLYLLEIDHTDQLYVTEDTIVHFMLTKQMELDQPTLDKIKDFAQFSHGKNRAIYYLSFKQRSKKEIQDYLKKQGIEARYIPRIITVLEKENWINDLRYAKNYLSQNLHNGNKGPYILSQKLKEKGIDTDIITSLLKDYDSSQLSQQLAEKSLRKYQDKLPYKALKDKIIQQLLAKGFSLSESKAAVQNLEIQEDDELEEELIYKDLDKVYRKLSRRYDGYDLQQHILQNLSRKGYDFSKIKQALKEYL</sequence>
<dbReference type="NCBIfam" id="NF010733">
    <property type="entry name" value="PRK14135.1"/>
    <property type="match status" value="1"/>
</dbReference>
<evidence type="ECO:0000313" key="10">
    <source>
        <dbReference type="EMBL" id="MET3635089.1"/>
    </source>
</evidence>
<dbReference type="Pfam" id="PF21982">
    <property type="entry name" value="RecX_HTH1"/>
    <property type="match status" value="1"/>
</dbReference>
<feature type="domain" description="RecX third three-helical" evidence="8">
    <location>
        <begin position="208"/>
        <end position="254"/>
    </location>
</feature>
<reference evidence="10 11" key="1">
    <citation type="submission" date="2024-06" db="EMBL/GenBank/DDBJ databases">
        <title>Genomic Encyclopedia of Type Strains, Phase IV (KMG-IV): sequencing the most valuable type-strain genomes for metagenomic binning, comparative biology and taxonomic classification.</title>
        <authorList>
            <person name="Goeker M."/>
        </authorList>
    </citation>
    <scope>NUCLEOTIDE SEQUENCE [LARGE SCALE GENOMIC DNA]</scope>
    <source>
        <strain evidence="10 11">DSM 28302</strain>
    </source>
</reference>
<evidence type="ECO:0000256" key="3">
    <source>
        <dbReference type="ARBA" id="ARBA00009695"/>
    </source>
</evidence>
<keyword evidence="11" id="KW-1185">Reference proteome</keyword>
<dbReference type="InterPro" id="IPR003783">
    <property type="entry name" value="Regulatory_RecX"/>
</dbReference>
<evidence type="ECO:0000256" key="2">
    <source>
        <dbReference type="ARBA" id="ARBA00004496"/>
    </source>
</evidence>
<dbReference type="InterPro" id="IPR053926">
    <property type="entry name" value="RecX_HTH_1st"/>
</dbReference>
<dbReference type="Pfam" id="PF02631">
    <property type="entry name" value="RecX_HTH2"/>
    <property type="match status" value="1"/>
</dbReference>
<evidence type="ECO:0000256" key="1">
    <source>
        <dbReference type="ARBA" id="ARBA00003529"/>
    </source>
</evidence>
<comment type="caution">
    <text evidence="10">The sequence shown here is derived from an EMBL/GenBank/DDBJ whole genome shotgun (WGS) entry which is preliminary data.</text>
</comment>
<accession>A0ABV2JH53</accession>
<dbReference type="EMBL" id="JBEPLN010000040">
    <property type="protein sequence ID" value="MET3635089.1"/>
    <property type="molecule type" value="Genomic_DNA"/>
</dbReference>
<organism evidence="10 11">
    <name type="scientific">Streptococcus porcorum</name>
    <dbReference type="NCBI Taxonomy" id="701526"/>
    <lineage>
        <taxon>Bacteria</taxon>
        <taxon>Bacillati</taxon>
        <taxon>Bacillota</taxon>
        <taxon>Bacilli</taxon>
        <taxon>Lactobacillales</taxon>
        <taxon>Streptococcaceae</taxon>
        <taxon>Streptococcus</taxon>
    </lineage>
</organism>
<evidence type="ECO:0000256" key="4">
    <source>
        <dbReference type="ARBA" id="ARBA00018111"/>
    </source>
</evidence>
<proteinExistence type="inferred from homology"/>
<comment type="subcellular location">
    <subcellularLocation>
        <location evidence="2 6">Cytoplasm</location>
    </subcellularLocation>
</comment>
<comment type="function">
    <text evidence="1 6">Modulates RecA activity.</text>
</comment>
<protein>
    <recommendedName>
        <fullName evidence="4 6">Regulatory protein RecX</fullName>
    </recommendedName>
</protein>
<evidence type="ECO:0000256" key="6">
    <source>
        <dbReference type="HAMAP-Rule" id="MF_01114"/>
    </source>
</evidence>
<dbReference type="PANTHER" id="PTHR33602:SF1">
    <property type="entry name" value="REGULATORY PROTEIN RECX FAMILY PROTEIN"/>
    <property type="match status" value="1"/>
</dbReference>
<dbReference type="PANTHER" id="PTHR33602">
    <property type="entry name" value="REGULATORY PROTEIN RECX FAMILY PROTEIN"/>
    <property type="match status" value="1"/>
</dbReference>
<comment type="similarity">
    <text evidence="3 6">Belongs to the RecX family.</text>
</comment>
<dbReference type="Pfam" id="PF21981">
    <property type="entry name" value="RecX_HTH3"/>
    <property type="match status" value="1"/>
</dbReference>
<dbReference type="HAMAP" id="MF_01114">
    <property type="entry name" value="RecX"/>
    <property type="match status" value="1"/>
</dbReference>
<name>A0ABV2JH53_9STRE</name>
<keyword evidence="5 6" id="KW-0963">Cytoplasm</keyword>
<dbReference type="InterPro" id="IPR053925">
    <property type="entry name" value="RecX_HTH_3rd"/>
</dbReference>
<dbReference type="Proteomes" id="UP001549037">
    <property type="component" value="Unassembled WGS sequence"/>
</dbReference>
<evidence type="ECO:0000313" key="11">
    <source>
        <dbReference type="Proteomes" id="UP001549037"/>
    </source>
</evidence>
<dbReference type="Gene3D" id="1.10.10.10">
    <property type="entry name" value="Winged helix-like DNA-binding domain superfamily/Winged helix DNA-binding domain"/>
    <property type="match status" value="4"/>
</dbReference>
<feature type="domain" description="RecX first three-helical" evidence="9">
    <location>
        <begin position="59"/>
        <end position="94"/>
    </location>
</feature>
<dbReference type="InterPro" id="IPR036388">
    <property type="entry name" value="WH-like_DNA-bd_sf"/>
</dbReference>
<evidence type="ECO:0000259" key="8">
    <source>
        <dbReference type="Pfam" id="PF21981"/>
    </source>
</evidence>
<evidence type="ECO:0000259" key="7">
    <source>
        <dbReference type="Pfam" id="PF02631"/>
    </source>
</evidence>